<feature type="compositionally biased region" description="Polar residues" evidence="1">
    <location>
        <begin position="75"/>
        <end position="84"/>
    </location>
</feature>
<keyword evidence="3" id="KW-1185">Reference proteome</keyword>
<dbReference type="RefSeq" id="XP_007405748.1">
    <property type="nucleotide sequence ID" value="XM_007405686.1"/>
</dbReference>
<evidence type="ECO:0000313" key="3">
    <source>
        <dbReference type="Proteomes" id="UP000001072"/>
    </source>
</evidence>
<evidence type="ECO:0008006" key="4">
    <source>
        <dbReference type="Google" id="ProtNLM"/>
    </source>
</evidence>
<organism evidence="3">
    <name type="scientific">Melampsora larici-populina (strain 98AG31 / pathotype 3-4-7)</name>
    <name type="common">Poplar leaf rust fungus</name>
    <dbReference type="NCBI Taxonomy" id="747676"/>
    <lineage>
        <taxon>Eukaryota</taxon>
        <taxon>Fungi</taxon>
        <taxon>Dikarya</taxon>
        <taxon>Basidiomycota</taxon>
        <taxon>Pucciniomycotina</taxon>
        <taxon>Pucciniomycetes</taxon>
        <taxon>Pucciniales</taxon>
        <taxon>Melampsoraceae</taxon>
        <taxon>Melampsora</taxon>
    </lineage>
</organism>
<feature type="compositionally biased region" description="Acidic residues" evidence="1">
    <location>
        <begin position="30"/>
        <end position="41"/>
    </location>
</feature>
<feature type="region of interest" description="Disordered" evidence="1">
    <location>
        <begin position="1"/>
        <end position="119"/>
    </location>
</feature>
<feature type="compositionally biased region" description="Basic and acidic residues" evidence="1">
    <location>
        <begin position="89"/>
        <end position="104"/>
    </location>
</feature>
<dbReference type="HOGENOM" id="CLU_121539_0_0_1"/>
<name>F4R9I3_MELLP</name>
<dbReference type="GeneID" id="18936236"/>
<gene>
    <name evidence="2" type="ORF">MELLADRAFT_92403</name>
</gene>
<feature type="compositionally biased region" description="Pro residues" evidence="1">
    <location>
        <begin position="1"/>
        <end position="12"/>
    </location>
</feature>
<sequence>MVDPGKPIPCPLGQPVSKRLKKAKSSAEKELEEFERNEDDWADRRCTKLRNRILIQSQSQSQLNPNANDWHGSKLSGNEPSDPNSPFRFEFDYEVRADPEEYDRGPSPIEDPSDSYDEDDEVVQHVTSVSYQERRVREERQWANNLTPMFIAFMEASKMTMQWGTAAWDVDWKPDCRCLTAKKRTRPVDVVDIFSMYHLVLMPNCVY</sequence>
<dbReference type="KEGG" id="mlr:MELLADRAFT_92403"/>
<accession>F4R9I3</accession>
<reference evidence="3" key="1">
    <citation type="journal article" date="2011" name="Proc. Natl. Acad. Sci. U.S.A.">
        <title>Obligate biotrophy features unraveled by the genomic analysis of rust fungi.</title>
        <authorList>
            <person name="Duplessis S."/>
            <person name="Cuomo C.A."/>
            <person name="Lin Y.-C."/>
            <person name="Aerts A."/>
            <person name="Tisserant E."/>
            <person name="Veneault-Fourrey C."/>
            <person name="Joly D.L."/>
            <person name="Hacquard S."/>
            <person name="Amselem J."/>
            <person name="Cantarel B.L."/>
            <person name="Chiu R."/>
            <person name="Coutinho P.M."/>
            <person name="Feau N."/>
            <person name="Field M."/>
            <person name="Frey P."/>
            <person name="Gelhaye E."/>
            <person name="Goldberg J."/>
            <person name="Grabherr M.G."/>
            <person name="Kodira C.D."/>
            <person name="Kohler A."/>
            <person name="Kuees U."/>
            <person name="Lindquist E.A."/>
            <person name="Lucas S.M."/>
            <person name="Mago R."/>
            <person name="Mauceli E."/>
            <person name="Morin E."/>
            <person name="Murat C."/>
            <person name="Pangilinan J.L."/>
            <person name="Park R."/>
            <person name="Pearson M."/>
            <person name="Quesneville H."/>
            <person name="Rouhier N."/>
            <person name="Sakthikumar S."/>
            <person name="Salamov A.A."/>
            <person name="Schmutz J."/>
            <person name="Selles B."/>
            <person name="Shapiro H."/>
            <person name="Tanguay P."/>
            <person name="Tuskan G.A."/>
            <person name="Henrissat B."/>
            <person name="Van de Peer Y."/>
            <person name="Rouze P."/>
            <person name="Ellis J.G."/>
            <person name="Dodds P.N."/>
            <person name="Schein J.E."/>
            <person name="Zhong S."/>
            <person name="Hamelin R.C."/>
            <person name="Grigoriev I.V."/>
            <person name="Szabo L.J."/>
            <person name="Martin F."/>
        </authorList>
    </citation>
    <scope>NUCLEOTIDE SEQUENCE [LARGE SCALE GENOMIC DNA]</scope>
    <source>
        <strain evidence="3">98AG31 / pathotype 3-4-7</strain>
    </source>
</reference>
<dbReference type="AlphaFoldDB" id="F4R9I3"/>
<protein>
    <recommendedName>
        <fullName evidence="4">CxC1-like cysteine cluster associated with KDZ transposases domain-containing protein</fullName>
    </recommendedName>
</protein>
<evidence type="ECO:0000256" key="1">
    <source>
        <dbReference type="SAM" id="MobiDB-lite"/>
    </source>
</evidence>
<proteinExistence type="predicted"/>
<dbReference type="InParanoid" id="F4R9I3"/>
<dbReference type="Proteomes" id="UP000001072">
    <property type="component" value="Unassembled WGS sequence"/>
</dbReference>
<dbReference type="VEuPathDB" id="FungiDB:MELLADRAFT_92403"/>
<evidence type="ECO:0000313" key="2">
    <source>
        <dbReference type="EMBL" id="EGG11146.1"/>
    </source>
</evidence>
<dbReference type="EMBL" id="GL883093">
    <property type="protein sequence ID" value="EGG11146.1"/>
    <property type="molecule type" value="Genomic_DNA"/>
</dbReference>